<keyword evidence="2" id="KW-0677">Repeat</keyword>
<dbReference type="PANTHER" id="PTHR11370">
    <property type="entry name" value="DNA-REPAIR PROTEIN XRCC1"/>
    <property type="match status" value="1"/>
</dbReference>
<comment type="subcellular location">
    <subcellularLocation>
        <location evidence="1">Nucleus</location>
    </subcellularLocation>
</comment>
<dbReference type="CDD" id="cd17725">
    <property type="entry name" value="BRCT_XRCC1_rpt1"/>
    <property type="match status" value="1"/>
</dbReference>
<evidence type="ECO:0000256" key="6">
    <source>
        <dbReference type="SAM" id="MobiDB-lite"/>
    </source>
</evidence>
<name>S8CN03_9LAMI</name>
<keyword evidence="4" id="KW-0234">DNA repair</keyword>
<gene>
    <name evidence="8" type="ORF">M569_08608</name>
</gene>
<dbReference type="OrthoDB" id="25840at2759"/>
<evidence type="ECO:0000256" key="1">
    <source>
        <dbReference type="ARBA" id="ARBA00004123"/>
    </source>
</evidence>
<dbReference type="GO" id="GO:0000012">
    <property type="term" value="P:single strand break repair"/>
    <property type="evidence" value="ECO:0007669"/>
    <property type="project" value="InterPro"/>
</dbReference>
<feature type="region of interest" description="Disordered" evidence="6">
    <location>
        <begin position="93"/>
        <end position="122"/>
    </location>
</feature>
<dbReference type="EMBL" id="AUSU01003826">
    <property type="protein sequence ID" value="EPS66171.1"/>
    <property type="molecule type" value="Genomic_DNA"/>
</dbReference>
<sequence>EGIVVVLSGFVNPERGDLRSKMLEMGAEYQPDWDTNSTLLVCAFENTPKFRQVKADGGSIISKEWILKCYNQKKLVDIEQYLFHAGKPWRKRHLHHEPRDVKPSKTKLSEQGQGSPSKRIARPSKDKCVFVAITPAKAKKWAAEDLARTVSWLESQEEKPEACDIMKIAAEGMLTCIQDAIDALRAGKGIRGATEEWACVPRVVEELVKLEEDGMDWKRKEGLCREAMGCKQIYELEFLNAEHGD</sequence>
<dbReference type="GO" id="GO:0003684">
    <property type="term" value="F:damaged DNA binding"/>
    <property type="evidence" value="ECO:0007669"/>
    <property type="project" value="InterPro"/>
</dbReference>
<evidence type="ECO:0000256" key="4">
    <source>
        <dbReference type="ARBA" id="ARBA00023204"/>
    </source>
</evidence>
<keyword evidence="5" id="KW-0539">Nucleus</keyword>
<dbReference type="InterPro" id="IPR001357">
    <property type="entry name" value="BRCT_dom"/>
</dbReference>
<proteinExistence type="predicted"/>
<feature type="domain" description="BRCT" evidence="7">
    <location>
        <begin position="1"/>
        <end position="83"/>
    </location>
</feature>
<dbReference type="Proteomes" id="UP000015453">
    <property type="component" value="Unassembled WGS sequence"/>
</dbReference>
<evidence type="ECO:0000313" key="9">
    <source>
        <dbReference type="Proteomes" id="UP000015453"/>
    </source>
</evidence>
<keyword evidence="3" id="KW-0227">DNA damage</keyword>
<feature type="non-terminal residue" evidence="8">
    <location>
        <position position="1"/>
    </location>
</feature>
<feature type="non-terminal residue" evidence="8">
    <location>
        <position position="245"/>
    </location>
</feature>
<dbReference type="Pfam" id="PF00533">
    <property type="entry name" value="BRCT"/>
    <property type="match status" value="1"/>
</dbReference>
<evidence type="ECO:0000313" key="8">
    <source>
        <dbReference type="EMBL" id="EPS66171.1"/>
    </source>
</evidence>
<keyword evidence="9" id="KW-1185">Reference proteome</keyword>
<dbReference type="Gene3D" id="3.40.50.10190">
    <property type="entry name" value="BRCT domain"/>
    <property type="match status" value="1"/>
</dbReference>
<accession>S8CN03</accession>
<dbReference type="InterPro" id="IPR045080">
    <property type="entry name" value="BRCT_XRCC1_rpt1"/>
</dbReference>
<organism evidence="8 9">
    <name type="scientific">Genlisea aurea</name>
    <dbReference type="NCBI Taxonomy" id="192259"/>
    <lineage>
        <taxon>Eukaryota</taxon>
        <taxon>Viridiplantae</taxon>
        <taxon>Streptophyta</taxon>
        <taxon>Embryophyta</taxon>
        <taxon>Tracheophyta</taxon>
        <taxon>Spermatophyta</taxon>
        <taxon>Magnoliopsida</taxon>
        <taxon>eudicotyledons</taxon>
        <taxon>Gunneridae</taxon>
        <taxon>Pentapetalae</taxon>
        <taxon>asterids</taxon>
        <taxon>lamiids</taxon>
        <taxon>Lamiales</taxon>
        <taxon>Lentibulariaceae</taxon>
        <taxon>Genlisea</taxon>
    </lineage>
</organism>
<protein>
    <recommendedName>
        <fullName evidence="7">BRCT domain-containing protein</fullName>
    </recommendedName>
</protein>
<evidence type="ECO:0000256" key="3">
    <source>
        <dbReference type="ARBA" id="ARBA00022763"/>
    </source>
</evidence>
<reference evidence="8 9" key="1">
    <citation type="journal article" date="2013" name="BMC Genomics">
        <title>The miniature genome of a carnivorous plant Genlisea aurea contains a low number of genes and short non-coding sequences.</title>
        <authorList>
            <person name="Leushkin E.V."/>
            <person name="Sutormin R.A."/>
            <person name="Nabieva E.R."/>
            <person name="Penin A.A."/>
            <person name="Kondrashov A.S."/>
            <person name="Logacheva M.D."/>
        </authorList>
    </citation>
    <scope>NUCLEOTIDE SEQUENCE [LARGE SCALE GENOMIC DNA]</scope>
</reference>
<dbReference type="GO" id="GO:0006303">
    <property type="term" value="P:double-strand break repair via nonhomologous end joining"/>
    <property type="evidence" value="ECO:0007669"/>
    <property type="project" value="InterPro"/>
</dbReference>
<dbReference type="GO" id="GO:0006284">
    <property type="term" value="P:base-excision repair"/>
    <property type="evidence" value="ECO:0007669"/>
    <property type="project" value="InterPro"/>
</dbReference>
<dbReference type="SMART" id="SM00292">
    <property type="entry name" value="BRCT"/>
    <property type="match status" value="1"/>
</dbReference>
<dbReference type="PROSITE" id="PS50172">
    <property type="entry name" value="BRCT"/>
    <property type="match status" value="1"/>
</dbReference>
<evidence type="ECO:0000256" key="5">
    <source>
        <dbReference type="ARBA" id="ARBA00023242"/>
    </source>
</evidence>
<dbReference type="SUPFAM" id="SSF52113">
    <property type="entry name" value="BRCT domain"/>
    <property type="match status" value="1"/>
</dbReference>
<evidence type="ECO:0000259" key="7">
    <source>
        <dbReference type="PROSITE" id="PS50172"/>
    </source>
</evidence>
<dbReference type="GO" id="GO:0005634">
    <property type="term" value="C:nucleus"/>
    <property type="evidence" value="ECO:0007669"/>
    <property type="project" value="UniProtKB-SubCell"/>
</dbReference>
<dbReference type="InterPro" id="IPR036420">
    <property type="entry name" value="BRCT_dom_sf"/>
</dbReference>
<comment type="caution">
    <text evidence="8">The sequence shown here is derived from an EMBL/GenBank/DDBJ whole genome shotgun (WGS) entry which is preliminary data.</text>
</comment>
<evidence type="ECO:0000256" key="2">
    <source>
        <dbReference type="ARBA" id="ARBA00022737"/>
    </source>
</evidence>
<dbReference type="AlphaFoldDB" id="S8CN03"/>
<dbReference type="PANTHER" id="PTHR11370:SF5">
    <property type="entry name" value="DNA REPAIR PROTEIN XRCC1"/>
    <property type="match status" value="1"/>
</dbReference>